<dbReference type="InterPro" id="IPR019752">
    <property type="entry name" value="Pyrv/ketoisovalerate_OxRed_cat"/>
</dbReference>
<proteinExistence type="predicted"/>
<dbReference type="InterPro" id="IPR009014">
    <property type="entry name" value="Transketo_C/PFOR_II"/>
</dbReference>
<feature type="domain" description="Pyruvate:ferredoxin oxidoreductase core" evidence="4">
    <location>
        <begin position="521"/>
        <end position="584"/>
    </location>
</feature>
<evidence type="ECO:0000259" key="3">
    <source>
        <dbReference type="Pfam" id="PF01855"/>
    </source>
</evidence>
<dbReference type="Gene3D" id="3.40.920.10">
    <property type="entry name" value="Pyruvate-ferredoxin oxidoreductase, PFOR, domain III"/>
    <property type="match status" value="1"/>
</dbReference>
<gene>
    <name evidence="5" type="ORF">HMPREF0682_2523</name>
</gene>
<dbReference type="Proteomes" id="UP000017052">
    <property type="component" value="Unassembled WGS sequence"/>
</dbReference>
<dbReference type="Pfam" id="PF17147">
    <property type="entry name" value="PFOR_II"/>
    <property type="match status" value="1"/>
</dbReference>
<dbReference type="SUPFAM" id="SSF52518">
    <property type="entry name" value="Thiamin diphosphate-binding fold (THDP-binding)"/>
    <property type="match status" value="1"/>
</dbReference>
<dbReference type="PANTHER" id="PTHR32154">
    <property type="entry name" value="PYRUVATE-FLAVODOXIN OXIDOREDUCTASE-RELATED"/>
    <property type="match status" value="1"/>
</dbReference>
<dbReference type="InterPro" id="IPR022367">
    <property type="entry name" value="2-oxoacid/accept_OxRdtase_asu"/>
</dbReference>
<dbReference type="Gene3D" id="3.40.50.920">
    <property type="match status" value="1"/>
</dbReference>
<evidence type="ECO:0000256" key="1">
    <source>
        <dbReference type="ARBA" id="ARBA00023002"/>
    </source>
</evidence>
<dbReference type="Pfam" id="PF01855">
    <property type="entry name" value="POR_N"/>
    <property type="match status" value="1"/>
</dbReference>
<dbReference type="GO" id="GO:0000287">
    <property type="term" value="F:magnesium ion binding"/>
    <property type="evidence" value="ECO:0007669"/>
    <property type="project" value="UniProtKB-ARBA"/>
</dbReference>
<dbReference type="InterPro" id="IPR029061">
    <property type="entry name" value="THDP-binding"/>
</dbReference>
<dbReference type="EMBL" id="ACVN02000257">
    <property type="protein sequence ID" value="ERK52475.1"/>
    <property type="molecule type" value="Genomic_DNA"/>
</dbReference>
<organism evidence="5 6">
    <name type="scientific">Propionibacterium acidifaciens F0233</name>
    <dbReference type="NCBI Taxonomy" id="553198"/>
    <lineage>
        <taxon>Bacteria</taxon>
        <taxon>Bacillati</taxon>
        <taxon>Actinomycetota</taxon>
        <taxon>Actinomycetes</taxon>
        <taxon>Propionibacteriales</taxon>
        <taxon>Propionibacteriaceae</taxon>
        <taxon>Propionibacterium</taxon>
    </lineage>
</organism>
<dbReference type="AlphaFoldDB" id="U2PPQ2"/>
<feature type="domain" description="Pyruvate/ketoisovalerate oxidoreductase catalytic" evidence="2">
    <location>
        <begin position="25"/>
        <end position="213"/>
    </location>
</feature>
<evidence type="ECO:0000259" key="4">
    <source>
        <dbReference type="Pfam" id="PF17147"/>
    </source>
</evidence>
<dbReference type="GeneID" id="95360400"/>
<dbReference type="OrthoDB" id="9794954at2"/>
<evidence type="ECO:0000259" key="2">
    <source>
        <dbReference type="Pfam" id="PF01558"/>
    </source>
</evidence>
<dbReference type="SUPFAM" id="SSF52922">
    <property type="entry name" value="TK C-terminal domain-like"/>
    <property type="match status" value="1"/>
</dbReference>
<dbReference type="CDD" id="cd07034">
    <property type="entry name" value="TPP_PYR_PFOR_IOR-alpha_like"/>
    <property type="match status" value="1"/>
</dbReference>
<dbReference type="PANTHER" id="PTHR32154:SF20">
    <property type="entry name" value="2-OXOGLUTARATE OXIDOREDUCTASE SUBUNIT KORA"/>
    <property type="match status" value="1"/>
</dbReference>
<keyword evidence="1" id="KW-0560">Oxidoreductase</keyword>
<dbReference type="InterPro" id="IPR050722">
    <property type="entry name" value="Pyruvate:ferred/Flavod_OxRd"/>
</dbReference>
<dbReference type="NCBIfam" id="TIGR03710">
    <property type="entry name" value="OAFO_sf"/>
    <property type="match status" value="1"/>
</dbReference>
<protein>
    <submittedName>
        <fullName evidence="5">2-oxoacid:acceptor oxidoreductase, alpha subunit</fullName>
    </submittedName>
</protein>
<evidence type="ECO:0000313" key="6">
    <source>
        <dbReference type="Proteomes" id="UP000017052"/>
    </source>
</evidence>
<dbReference type="GO" id="GO:0006979">
    <property type="term" value="P:response to oxidative stress"/>
    <property type="evidence" value="ECO:0007669"/>
    <property type="project" value="TreeGrafter"/>
</dbReference>
<dbReference type="RefSeq" id="WP_021798350.1">
    <property type="nucleotide sequence ID" value="NZ_ACVN02000257.1"/>
</dbReference>
<name>U2PPQ2_9ACTN</name>
<dbReference type="FunFam" id="3.40.50.970:FF:000022">
    <property type="entry name" value="2-oxoglutarate ferredoxin oxidoreductase alpha subunit"/>
    <property type="match status" value="1"/>
</dbReference>
<feature type="domain" description="Pyruvate flavodoxin/ferredoxin oxidoreductase pyrimidine binding" evidence="3">
    <location>
        <begin position="255"/>
        <end position="426"/>
    </location>
</feature>
<keyword evidence="6" id="KW-1185">Reference proteome</keyword>
<dbReference type="InterPro" id="IPR002869">
    <property type="entry name" value="Pyrv_flavodox_OxRed_cen"/>
</dbReference>
<dbReference type="InterPro" id="IPR033412">
    <property type="entry name" value="PFOR_II"/>
</dbReference>
<comment type="caution">
    <text evidence="5">The sequence shown here is derived from an EMBL/GenBank/DDBJ whole genome shotgun (WGS) entry which is preliminary data.</text>
</comment>
<reference evidence="5" key="1">
    <citation type="submission" date="2013-08" db="EMBL/GenBank/DDBJ databases">
        <authorList>
            <person name="Durkin A.S."/>
            <person name="Haft D.R."/>
            <person name="McCorrison J."/>
            <person name="Torralba M."/>
            <person name="Gillis M."/>
            <person name="Haft D.H."/>
            <person name="Methe B."/>
            <person name="Sutton G."/>
            <person name="Nelson K.E."/>
        </authorList>
    </citation>
    <scope>NUCLEOTIDE SEQUENCE [LARGE SCALE GENOMIC DNA]</scope>
    <source>
        <strain evidence="5">F0233</strain>
    </source>
</reference>
<dbReference type="Pfam" id="PF01558">
    <property type="entry name" value="POR"/>
    <property type="match status" value="1"/>
</dbReference>
<accession>U2PPQ2</accession>
<dbReference type="Gene3D" id="3.40.50.970">
    <property type="match status" value="1"/>
</dbReference>
<dbReference type="GO" id="GO:0016903">
    <property type="term" value="F:oxidoreductase activity, acting on the aldehyde or oxo group of donors"/>
    <property type="evidence" value="ECO:0007669"/>
    <property type="project" value="InterPro"/>
</dbReference>
<sequence>MSTDRTSAPTRRVDRVVIRFAGDSGDGVQLTGGRFGTDSAELGNDIATLPSYPAEIRAPQGTVAGVSSFQIQFADREVTSPGEHLDALVAMNAAALRANVADVRRDGLVIVDDHGFGARDLRRAGYRDGPLEDGSLDALRVIRVDMTALTIAAVEPLGLGRKDARRCRAMFALGLVSWLYSRPVDETVSWLDRRFADRPALRDADIAALRAGANYGETAELFAVRYEVAPAPLRSGRYRQITGNTATAYGLMVGAHRAGLRLFVGSYPITPASELLHELSRQASHGVITFQAEDEIAGVGAALGASFGGSLGVTTTSGPGFALKQEMINLAVMIELPLVIVDVQRAGPSTGMPTKTEQGDLLQAMWGRNGESPLPVVAAASPSDCFDVAVTACRMAVEYRTPVVMLSDALLANGAEPWLLPDLSEIPPIDSHLATGPNGTDDRGEPVHLPYRRDPRTLVRDWAVPGTPGAEHRLGGLEKSIEAGTVTYSPLNHEQMVRTRARRIAGIPVPDVEVDDPSGGARVLVVGWGSAWGSITAAVQRLRAAGADIARVQVRTLNPLPANLGRVLRGYERVVVPEANLGQFATILRARYLVDARSVTQVRGQPLGLDELTDRLARQIDGLDDPAGAVDGESTEEDHR</sequence>
<dbReference type="InterPro" id="IPR002880">
    <property type="entry name" value="Pyrv_Fd/Flavodoxin_OxRdtase_N"/>
</dbReference>
<evidence type="ECO:0000313" key="5">
    <source>
        <dbReference type="EMBL" id="ERK52475.1"/>
    </source>
</evidence>